<dbReference type="InterPro" id="IPR023578">
    <property type="entry name" value="Ras_GEF_dom_sf"/>
</dbReference>
<keyword evidence="3" id="KW-1185">Reference proteome</keyword>
<evidence type="ECO:0000313" key="2">
    <source>
        <dbReference type="EMBL" id="MEQ2178204.1"/>
    </source>
</evidence>
<sequence length="364" mass="40873">MPPTTPYAGKFNSCPSYSNNNHVEPPSPYRGGSAPKPSRDNLYNGAYSPTENPYDVPQSHSSYRSTSVSSVSSKEHHYGSSCAISENPYSPPQPHSPRQHSTSCPGRAYRHTSSSCSSEHSCRNNGAAAKARLYGHGIATSYGEMCYHDNSLVSASLEALIQHLVPTIRFREVAPKLVQLLTEWTETFPYDFRDDRMMRCLKDMTLHVARGDEYSWRAMQQMTQRLIKRLSALGQYEEAVAALNAAAQERPASLKTKQASAQRTDILSVCDDPFILAQQLTHIELGFFRKRKTSNLEAYVSWFNRLSYLVATEICMHQMDPSSNFCNYRTALRGATQRSETAHSSQEKVREPCASSLLHRENRS</sequence>
<dbReference type="Gene3D" id="1.10.840.10">
    <property type="entry name" value="Ras guanine-nucleotide exchange factors catalytic domain"/>
    <property type="match status" value="1"/>
</dbReference>
<feature type="compositionally biased region" description="Low complexity" evidence="1">
    <location>
        <begin position="59"/>
        <end position="72"/>
    </location>
</feature>
<protein>
    <submittedName>
        <fullName evidence="2">Uncharacterized protein</fullName>
    </submittedName>
</protein>
<organism evidence="2 3">
    <name type="scientific">Goodea atripinnis</name>
    <dbReference type="NCBI Taxonomy" id="208336"/>
    <lineage>
        <taxon>Eukaryota</taxon>
        <taxon>Metazoa</taxon>
        <taxon>Chordata</taxon>
        <taxon>Craniata</taxon>
        <taxon>Vertebrata</taxon>
        <taxon>Euteleostomi</taxon>
        <taxon>Actinopterygii</taxon>
        <taxon>Neopterygii</taxon>
        <taxon>Teleostei</taxon>
        <taxon>Neoteleostei</taxon>
        <taxon>Acanthomorphata</taxon>
        <taxon>Ovalentaria</taxon>
        <taxon>Atherinomorphae</taxon>
        <taxon>Cyprinodontiformes</taxon>
        <taxon>Goodeidae</taxon>
        <taxon>Goodea</taxon>
    </lineage>
</organism>
<feature type="compositionally biased region" description="Polar residues" evidence="1">
    <location>
        <begin position="13"/>
        <end position="22"/>
    </location>
</feature>
<dbReference type="PANTHER" id="PTHR23113:SF197">
    <property type="entry name" value="RAS-GEF DOMAIN-CONTAINING FAMILY MEMBER 1B"/>
    <property type="match status" value="1"/>
</dbReference>
<accession>A0ABV0P3G0</accession>
<dbReference type="InterPro" id="IPR008937">
    <property type="entry name" value="Ras-like_GEF"/>
</dbReference>
<comment type="caution">
    <text evidence="2">The sequence shown here is derived from an EMBL/GenBank/DDBJ whole genome shotgun (WGS) entry which is preliminary data.</text>
</comment>
<feature type="region of interest" description="Disordered" evidence="1">
    <location>
        <begin position="1"/>
        <end position="121"/>
    </location>
</feature>
<evidence type="ECO:0000313" key="3">
    <source>
        <dbReference type="Proteomes" id="UP001476798"/>
    </source>
</evidence>
<dbReference type="PANTHER" id="PTHR23113">
    <property type="entry name" value="GUANINE NUCLEOTIDE EXCHANGE FACTOR"/>
    <property type="match status" value="1"/>
</dbReference>
<dbReference type="SUPFAM" id="SSF48366">
    <property type="entry name" value="Ras GEF"/>
    <property type="match status" value="1"/>
</dbReference>
<reference evidence="2 3" key="1">
    <citation type="submission" date="2021-06" db="EMBL/GenBank/DDBJ databases">
        <authorList>
            <person name="Palmer J.M."/>
        </authorList>
    </citation>
    <scope>NUCLEOTIDE SEQUENCE [LARGE SCALE GENOMIC DNA]</scope>
    <source>
        <strain evidence="2 3">GA_2019</strain>
        <tissue evidence="2">Muscle</tissue>
    </source>
</reference>
<dbReference type="Proteomes" id="UP001476798">
    <property type="component" value="Unassembled WGS sequence"/>
</dbReference>
<name>A0ABV0P3G0_9TELE</name>
<feature type="region of interest" description="Disordered" evidence="1">
    <location>
        <begin position="337"/>
        <end position="364"/>
    </location>
</feature>
<proteinExistence type="predicted"/>
<gene>
    <name evidence="2" type="ORF">GOODEAATRI_011495</name>
</gene>
<dbReference type="EMBL" id="JAHRIO010060676">
    <property type="protein sequence ID" value="MEQ2178204.1"/>
    <property type="molecule type" value="Genomic_DNA"/>
</dbReference>
<dbReference type="InterPro" id="IPR036964">
    <property type="entry name" value="RASGEF_cat_dom_sf"/>
</dbReference>
<evidence type="ECO:0000256" key="1">
    <source>
        <dbReference type="SAM" id="MobiDB-lite"/>
    </source>
</evidence>